<feature type="domain" description="Mannitol dehydrogenase C-terminal" evidence="3">
    <location>
        <begin position="306"/>
        <end position="497"/>
    </location>
</feature>
<evidence type="ECO:0000313" key="5">
    <source>
        <dbReference type="Proteomes" id="UP000001876"/>
    </source>
</evidence>
<dbReference type="Pfam" id="PF08125">
    <property type="entry name" value="Mannitol_dh_C"/>
    <property type="match status" value="1"/>
</dbReference>
<evidence type="ECO:0000259" key="3">
    <source>
        <dbReference type="Pfam" id="PF08125"/>
    </source>
</evidence>
<dbReference type="OrthoDB" id="418169at2759"/>
<name>C1N0F0_MICPC</name>
<dbReference type="InterPro" id="IPR013131">
    <property type="entry name" value="Mannitol_DH_N"/>
</dbReference>
<keyword evidence="1" id="KW-0560">Oxidoreductase</keyword>
<keyword evidence="5" id="KW-1185">Reference proteome</keyword>
<dbReference type="GeneID" id="9687065"/>
<feature type="domain" description="Mannitol dehydrogenase N-terminal" evidence="2">
    <location>
        <begin position="23"/>
        <end position="297"/>
    </location>
</feature>
<gene>
    <name evidence="4" type="ORF">MICPUCDRAFT_35204</name>
</gene>
<dbReference type="RefSeq" id="XP_003061381.1">
    <property type="nucleotide sequence ID" value="XM_003061335.1"/>
</dbReference>
<protein>
    <submittedName>
        <fullName evidence="4">Predicted protein</fullName>
    </submittedName>
</protein>
<sequence>MASTRAFTRREALACDRAALRTGIVHFGVGGFHRSHQQAYLDDLLRLDFDAAKDWCYTGVGVLEWDVKMRDYLKNNDWQYPIVSRVGPTAEDMTMDVQDVVTMRDMQLSFEDPVATVRLLAAPTTKIVSLTITEFGYRVPLNEGDYKLIEMALEGSVDADLASENVDPACAKATVFGLMLAALAARFKAGVRPFTVMSCDNLPHNGDVAKKRMTAATNALSAERFGSVREDFARFVEEEVKYPSTMVDRITPATSPQDIIDLKAKTGIEDEWPVMCEPYKHWVVEDNFVDGARPAWERVGALLVPDVRPHELMKVRLLNVTHSAMCYAGLLVGCTHVHEAVTHQMVRPYLKRIMTNEITASLVADPTMSELISGLDAYAELVLRRFENVAVKDTLDRVAMDGSEKFRVQGRAVVMEGLADERSVRGFALFVATWAHFLKKAVENGDKVKDASAQLVSAPWTVNGGGLEAFLDVEEVFGVLAQHEGFRSAVAREFDDIEQSGVEATLLGYIFGAGNNSNGDLANAHRDVSRVSGSFHALDEVCIPEEAQPDEAVAFVPLEA</sequence>
<reference evidence="4 5" key="1">
    <citation type="journal article" date="2009" name="Science">
        <title>Green evolution and dynamic adaptations revealed by genomes of the marine picoeukaryotes Micromonas.</title>
        <authorList>
            <person name="Worden A.Z."/>
            <person name="Lee J.H."/>
            <person name="Mock T."/>
            <person name="Rouze P."/>
            <person name="Simmons M.P."/>
            <person name="Aerts A.L."/>
            <person name="Allen A.E."/>
            <person name="Cuvelier M.L."/>
            <person name="Derelle E."/>
            <person name="Everett M.V."/>
            <person name="Foulon E."/>
            <person name="Grimwood J."/>
            <person name="Gundlach H."/>
            <person name="Henrissat B."/>
            <person name="Napoli C."/>
            <person name="McDonald S.M."/>
            <person name="Parker M.S."/>
            <person name="Rombauts S."/>
            <person name="Salamov A."/>
            <person name="Von Dassow P."/>
            <person name="Badger J.H."/>
            <person name="Coutinho P.M."/>
            <person name="Demir E."/>
            <person name="Dubchak I."/>
            <person name="Gentemann C."/>
            <person name="Eikrem W."/>
            <person name="Gready J.E."/>
            <person name="John U."/>
            <person name="Lanier W."/>
            <person name="Lindquist E.A."/>
            <person name="Lucas S."/>
            <person name="Mayer K.F."/>
            <person name="Moreau H."/>
            <person name="Not F."/>
            <person name="Otillar R."/>
            <person name="Panaud O."/>
            <person name="Pangilinan J."/>
            <person name="Paulsen I."/>
            <person name="Piegu B."/>
            <person name="Poliakov A."/>
            <person name="Robbens S."/>
            <person name="Schmutz J."/>
            <person name="Toulza E."/>
            <person name="Wyss T."/>
            <person name="Zelensky A."/>
            <person name="Zhou K."/>
            <person name="Armbrust E.V."/>
            <person name="Bhattacharya D."/>
            <person name="Goodenough U.W."/>
            <person name="Van de Peer Y."/>
            <person name="Grigoriev I.V."/>
        </authorList>
    </citation>
    <scope>NUCLEOTIDE SEQUENCE [LARGE SCALE GENOMIC DNA]</scope>
    <source>
        <strain evidence="4 5">CCMP1545</strain>
    </source>
</reference>
<dbReference type="OMA" id="WGICGVA"/>
<dbReference type="eggNOG" id="ENOG502QT30">
    <property type="taxonomic scope" value="Eukaryota"/>
</dbReference>
<dbReference type="GO" id="GO:0016616">
    <property type="term" value="F:oxidoreductase activity, acting on the CH-OH group of donors, NAD or NADP as acceptor"/>
    <property type="evidence" value="ECO:0007669"/>
    <property type="project" value="TreeGrafter"/>
</dbReference>
<dbReference type="Pfam" id="PF01232">
    <property type="entry name" value="Mannitol_dh"/>
    <property type="match status" value="1"/>
</dbReference>
<dbReference type="PANTHER" id="PTHR43362">
    <property type="entry name" value="MANNITOL DEHYDROGENASE DSF1-RELATED"/>
    <property type="match status" value="1"/>
</dbReference>
<dbReference type="InterPro" id="IPR050988">
    <property type="entry name" value="Mannitol_DH/Oxidoreductase"/>
</dbReference>
<dbReference type="Gene3D" id="1.10.1040.10">
    <property type="entry name" value="N-(1-d-carboxylethyl)-l-norvaline Dehydrogenase, domain 2"/>
    <property type="match status" value="1"/>
</dbReference>
<organism evidence="5">
    <name type="scientific">Micromonas pusilla (strain CCMP1545)</name>
    <name type="common">Picoplanktonic green alga</name>
    <dbReference type="NCBI Taxonomy" id="564608"/>
    <lineage>
        <taxon>Eukaryota</taxon>
        <taxon>Viridiplantae</taxon>
        <taxon>Chlorophyta</taxon>
        <taxon>Mamiellophyceae</taxon>
        <taxon>Mamiellales</taxon>
        <taxon>Mamiellaceae</taxon>
        <taxon>Micromonas</taxon>
    </lineage>
</organism>
<dbReference type="EMBL" id="GG663744">
    <property type="protein sequence ID" value="EEH54011.1"/>
    <property type="molecule type" value="Genomic_DNA"/>
</dbReference>
<evidence type="ECO:0000256" key="1">
    <source>
        <dbReference type="ARBA" id="ARBA00023002"/>
    </source>
</evidence>
<dbReference type="STRING" id="564608.C1N0F0"/>
<dbReference type="InterPro" id="IPR036291">
    <property type="entry name" value="NAD(P)-bd_dom_sf"/>
</dbReference>
<dbReference type="SUPFAM" id="SSF51735">
    <property type="entry name" value="NAD(P)-binding Rossmann-fold domains"/>
    <property type="match status" value="1"/>
</dbReference>
<dbReference type="InterPro" id="IPR008927">
    <property type="entry name" value="6-PGluconate_DH-like_C_sf"/>
</dbReference>
<dbReference type="PANTHER" id="PTHR43362:SF1">
    <property type="entry name" value="MANNITOL DEHYDROGENASE 2-RELATED"/>
    <property type="match status" value="1"/>
</dbReference>
<dbReference type="Proteomes" id="UP000001876">
    <property type="component" value="Unassembled WGS sequence"/>
</dbReference>
<dbReference type="Gene3D" id="3.40.50.720">
    <property type="entry name" value="NAD(P)-binding Rossmann-like Domain"/>
    <property type="match status" value="1"/>
</dbReference>
<evidence type="ECO:0000259" key="2">
    <source>
        <dbReference type="Pfam" id="PF01232"/>
    </source>
</evidence>
<dbReference type="SUPFAM" id="SSF48179">
    <property type="entry name" value="6-phosphogluconate dehydrogenase C-terminal domain-like"/>
    <property type="match status" value="1"/>
</dbReference>
<accession>C1N0F0</accession>
<dbReference type="AlphaFoldDB" id="C1N0F0"/>
<dbReference type="InterPro" id="IPR013118">
    <property type="entry name" value="Mannitol_DH_C"/>
</dbReference>
<proteinExistence type="predicted"/>
<dbReference type="KEGG" id="mpp:MICPUCDRAFT_35204"/>
<dbReference type="InterPro" id="IPR013328">
    <property type="entry name" value="6PGD_dom2"/>
</dbReference>
<evidence type="ECO:0000313" key="4">
    <source>
        <dbReference type="EMBL" id="EEH54011.1"/>
    </source>
</evidence>